<keyword evidence="6" id="KW-0694">RNA-binding</keyword>
<keyword evidence="10" id="KW-1185">Reference proteome</keyword>
<dbReference type="KEGG" id="kst:KSMBR1_2796"/>
<evidence type="ECO:0000256" key="4">
    <source>
        <dbReference type="ARBA" id="ARBA00023274"/>
    </source>
</evidence>
<name>Q1Q130_KUEST</name>
<sequence>MPNELKELTIKELISRYDDKSSYLVVGYRGITALQFNQLRNELWQKKILMEVVKNSLAAVAFKKIGKTAIVGLLNGPSAIISGGDDPVLMAKETVKYSEDLPFFTLQGGFFEGEALSIDSIKSLAKLPSLPVLRSQIVFSINAPIVGVATAFNSILRSLATIFQEIKTQKEESNG</sequence>
<dbReference type="Proteomes" id="UP000501926">
    <property type="component" value="Chromosome"/>
</dbReference>
<dbReference type="GO" id="GO:0070180">
    <property type="term" value="F:large ribosomal subunit rRNA binding"/>
    <property type="evidence" value="ECO:0007669"/>
    <property type="project" value="UniProtKB-UniRule"/>
</dbReference>
<comment type="function">
    <text evidence="1 6">Forms part of the ribosomal stalk, playing a central role in the interaction of the ribosome with GTP-bound translation factors.</text>
</comment>
<dbReference type="EMBL" id="CP049055">
    <property type="protein sequence ID" value="QII10742.1"/>
    <property type="molecule type" value="Genomic_DNA"/>
</dbReference>
<evidence type="ECO:0000313" key="9">
    <source>
        <dbReference type="EMBL" id="SOH05278.1"/>
    </source>
</evidence>
<evidence type="ECO:0000256" key="6">
    <source>
        <dbReference type="HAMAP-Rule" id="MF_00362"/>
    </source>
</evidence>
<keyword evidence="4 6" id="KW-0687">Ribonucleoprotein</keyword>
<dbReference type="GO" id="GO:0006412">
    <property type="term" value="P:translation"/>
    <property type="evidence" value="ECO:0007669"/>
    <property type="project" value="UniProtKB-UniRule"/>
</dbReference>
<dbReference type="Pfam" id="PF00466">
    <property type="entry name" value="Ribosomal_L10"/>
    <property type="match status" value="1"/>
</dbReference>
<evidence type="ECO:0000313" key="10">
    <source>
        <dbReference type="Proteomes" id="UP000221734"/>
    </source>
</evidence>
<dbReference type="Proteomes" id="UP000221734">
    <property type="component" value="Chromosome Kuenenia_stuttgartiensis_MBR1"/>
</dbReference>
<dbReference type="Gene3D" id="6.10.250.290">
    <property type="match status" value="1"/>
</dbReference>
<reference evidence="7" key="2">
    <citation type="submission" date="2006-01" db="EMBL/GenBank/DDBJ databases">
        <authorList>
            <person name="Genoscope"/>
        </authorList>
    </citation>
    <scope>NUCLEOTIDE SEQUENCE</scope>
</reference>
<dbReference type="SUPFAM" id="SSF160369">
    <property type="entry name" value="Ribosomal protein L10-like"/>
    <property type="match status" value="1"/>
</dbReference>
<protein>
    <recommendedName>
        <fullName evidence="5 6">Large ribosomal subunit protein uL10</fullName>
    </recommendedName>
</protein>
<evidence type="ECO:0000256" key="5">
    <source>
        <dbReference type="ARBA" id="ARBA00035202"/>
    </source>
</evidence>
<proteinExistence type="inferred from homology"/>
<keyword evidence="6" id="KW-0699">rRNA-binding</keyword>
<dbReference type="OrthoDB" id="278380at2"/>
<reference evidence="8 11" key="5">
    <citation type="submission" date="2020-02" db="EMBL/GenBank/DDBJ databases">
        <title>Newly sequenced genome of strain CSTR1 showed variability in Candidatus Kuenenia stuttgartiensis genomes.</title>
        <authorList>
            <person name="Ding C."/>
            <person name="Adrian L."/>
        </authorList>
    </citation>
    <scope>NUCLEOTIDE SEQUENCE [LARGE SCALE GENOMIC DNA]</scope>
    <source>
        <strain evidence="8 11">CSTR1</strain>
    </source>
</reference>
<dbReference type="InterPro" id="IPR022973">
    <property type="entry name" value="Ribosomal_uL10_bac"/>
</dbReference>
<dbReference type="GO" id="GO:0005840">
    <property type="term" value="C:ribosome"/>
    <property type="evidence" value="ECO:0007669"/>
    <property type="project" value="UniProtKB-KW"/>
</dbReference>
<reference evidence="7" key="1">
    <citation type="journal article" date="2006" name="Nature">
        <title>Deciphering the evolution and metabolism of an anammox bacterium from a community genome.</title>
        <authorList>
            <person name="Strous M."/>
            <person name="Pelletier E."/>
            <person name="Mangenot S."/>
            <person name="Rattei T."/>
            <person name="Lehner A."/>
            <person name="Taylor M.W."/>
            <person name="Horn M."/>
            <person name="Daims H."/>
            <person name="Bartol-Mavel D."/>
            <person name="Wincker P."/>
            <person name="Barbe V."/>
            <person name="Fonknechten N."/>
            <person name="Vallenet D."/>
            <person name="Segurens B."/>
            <person name="Schenowitz-Truong C."/>
            <person name="Medigue C."/>
            <person name="Collingro A."/>
            <person name="Snel B."/>
            <person name="Dutilh B.E."/>
            <person name="OpDenCamp H.J.M."/>
            <person name="vanDerDrift C."/>
            <person name="Cirpus I."/>
            <person name="vanDePas-Schoonen K.T."/>
            <person name="Harhangi H.R."/>
            <person name="vanNiftrik L."/>
            <person name="Schmid M."/>
            <person name="Keltjens J."/>
            <person name="vanDeVossenberg J."/>
            <person name="Kartal B."/>
            <person name="Meier H."/>
            <person name="Frishman D."/>
            <person name="Huynen M.A."/>
            <person name="Mewes H."/>
            <person name="Weissenbach J."/>
            <person name="Jetten M.S.M."/>
            <person name="Wagner M."/>
            <person name="LePaslier D."/>
        </authorList>
    </citation>
    <scope>NUCLEOTIDE SEQUENCE</scope>
</reference>
<dbReference type="InterPro" id="IPR001790">
    <property type="entry name" value="Ribosomal_uL10"/>
</dbReference>
<dbReference type="EMBL" id="CT573071">
    <property type="protein sequence ID" value="CAJ73708.1"/>
    <property type="molecule type" value="Genomic_DNA"/>
</dbReference>
<evidence type="ECO:0000313" key="11">
    <source>
        <dbReference type="Proteomes" id="UP000501926"/>
    </source>
</evidence>
<reference evidence="9" key="4">
    <citation type="submission" date="2017-10" db="EMBL/GenBank/DDBJ databases">
        <authorList>
            <person name="Banno H."/>
            <person name="Chua N.-H."/>
        </authorList>
    </citation>
    <scope>NUCLEOTIDE SEQUENCE [LARGE SCALE GENOMIC DNA]</scope>
    <source>
        <strain evidence="9">Kuenenia_mbr1_ru-nijmegen</strain>
    </source>
</reference>
<organism evidence="7">
    <name type="scientific">Kuenenia stuttgartiensis</name>
    <dbReference type="NCBI Taxonomy" id="174633"/>
    <lineage>
        <taxon>Bacteria</taxon>
        <taxon>Pseudomonadati</taxon>
        <taxon>Planctomycetota</taxon>
        <taxon>Candidatus Brocadiia</taxon>
        <taxon>Candidatus Brocadiales</taxon>
        <taxon>Candidatus Brocadiaceae</taxon>
        <taxon>Candidatus Kuenenia</taxon>
    </lineage>
</organism>
<comment type="subunit">
    <text evidence="6">Part of the ribosomal stalk of the 50S ribosomal subunit. The N-terminus interacts with L11 and the large rRNA to form the base of the stalk. The C-terminus forms an elongated spine to which L12 dimers bind in a sequential fashion forming a multimeric L10(L12)X complex.</text>
</comment>
<dbReference type="NCBIfam" id="NF000955">
    <property type="entry name" value="PRK00099.1-1"/>
    <property type="match status" value="1"/>
</dbReference>
<dbReference type="InterPro" id="IPR043141">
    <property type="entry name" value="Ribosomal_uL10-like_sf"/>
</dbReference>
<keyword evidence="3 6" id="KW-0689">Ribosomal protein</keyword>
<dbReference type="Gene3D" id="3.30.70.1730">
    <property type="match status" value="1"/>
</dbReference>
<gene>
    <name evidence="6 7" type="primary">rplJ</name>
    <name evidence="8" type="ORF">KsCSTR_13630</name>
    <name evidence="9" type="ORF">KSMBR1_2796</name>
    <name evidence="7" type="ORF">kuste2955</name>
</gene>
<dbReference type="InterPro" id="IPR047865">
    <property type="entry name" value="Ribosomal_uL10_bac_type"/>
</dbReference>
<evidence type="ECO:0000313" key="8">
    <source>
        <dbReference type="EMBL" id="QII10742.1"/>
    </source>
</evidence>
<dbReference type="GO" id="GO:1990904">
    <property type="term" value="C:ribonucleoprotein complex"/>
    <property type="evidence" value="ECO:0007669"/>
    <property type="project" value="UniProtKB-KW"/>
</dbReference>
<evidence type="ECO:0000256" key="3">
    <source>
        <dbReference type="ARBA" id="ARBA00022980"/>
    </source>
</evidence>
<evidence type="ECO:0000256" key="2">
    <source>
        <dbReference type="ARBA" id="ARBA00008889"/>
    </source>
</evidence>
<dbReference type="AlphaFoldDB" id="Q1Q130"/>
<dbReference type="RefSeq" id="WP_099325880.1">
    <property type="nucleotide sequence ID" value="NZ_CP049055.1"/>
</dbReference>
<dbReference type="EMBL" id="LT934425">
    <property type="protein sequence ID" value="SOH05278.1"/>
    <property type="molecule type" value="Genomic_DNA"/>
</dbReference>
<accession>Q1Q130</accession>
<comment type="similarity">
    <text evidence="2 6">Belongs to the universal ribosomal protein uL10 family.</text>
</comment>
<dbReference type="HAMAP" id="MF_00362">
    <property type="entry name" value="Ribosomal_uL10"/>
    <property type="match status" value="1"/>
</dbReference>
<reference evidence="10" key="3">
    <citation type="submission" date="2017-10" db="EMBL/GenBank/DDBJ databases">
        <authorList>
            <person name="Frank J."/>
        </authorList>
    </citation>
    <scope>NUCLEOTIDE SEQUENCE [LARGE SCALE GENOMIC DNA]</scope>
</reference>
<dbReference type="CDD" id="cd05797">
    <property type="entry name" value="Ribosomal_L10"/>
    <property type="match status" value="1"/>
</dbReference>
<dbReference type="PANTHER" id="PTHR11560">
    <property type="entry name" value="39S RIBOSOMAL PROTEIN L10, MITOCHONDRIAL"/>
    <property type="match status" value="1"/>
</dbReference>
<evidence type="ECO:0000313" key="7">
    <source>
        <dbReference type="EMBL" id="CAJ73708.1"/>
    </source>
</evidence>
<evidence type="ECO:0000256" key="1">
    <source>
        <dbReference type="ARBA" id="ARBA00002633"/>
    </source>
</evidence>